<keyword evidence="3" id="KW-1185">Reference proteome</keyword>
<name>A0ABQ2EL61_9ACTN</name>
<evidence type="ECO:0000313" key="3">
    <source>
        <dbReference type="Proteomes" id="UP000660265"/>
    </source>
</evidence>
<sequence>MPVSRTSGGLEVRLTPSQLELLRRAAEAFGELVPDPEQRRFVLGEGGAGLVELFAVGHDPDHSLSLPATEAQLRATHTLLTTLLTMVPSERAFMERVGFFRENAAGVALGLRRGAGAAGADAPAGSDTGAGPRGPGE</sequence>
<dbReference type="RefSeq" id="WP_189110165.1">
    <property type="nucleotide sequence ID" value="NZ_BMMV01000020.1"/>
</dbReference>
<proteinExistence type="predicted"/>
<dbReference type="EMBL" id="BMMV01000020">
    <property type="protein sequence ID" value="GGK15056.1"/>
    <property type="molecule type" value="Genomic_DNA"/>
</dbReference>
<accession>A0ABQ2EL61</accession>
<gene>
    <name evidence="2" type="ORF">GCM10011583_53860</name>
</gene>
<feature type="compositionally biased region" description="Low complexity" evidence="1">
    <location>
        <begin position="116"/>
        <end position="130"/>
    </location>
</feature>
<reference evidence="3" key="1">
    <citation type="journal article" date="2019" name="Int. J. Syst. Evol. Microbiol.">
        <title>The Global Catalogue of Microorganisms (GCM) 10K type strain sequencing project: providing services to taxonomists for standard genome sequencing and annotation.</title>
        <authorList>
            <consortium name="The Broad Institute Genomics Platform"/>
            <consortium name="The Broad Institute Genome Sequencing Center for Infectious Disease"/>
            <person name="Wu L."/>
            <person name="Ma J."/>
        </authorList>
    </citation>
    <scope>NUCLEOTIDE SEQUENCE [LARGE SCALE GENOMIC DNA]</scope>
    <source>
        <strain evidence="3">CGMCC 4.7275</strain>
    </source>
</reference>
<protein>
    <submittedName>
        <fullName evidence="2">Uncharacterized protein</fullName>
    </submittedName>
</protein>
<evidence type="ECO:0000256" key="1">
    <source>
        <dbReference type="SAM" id="MobiDB-lite"/>
    </source>
</evidence>
<feature type="region of interest" description="Disordered" evidence="1">
    <location>
        <begin position="116"/>
        <end position="137"/>
    </location>
</feature>
<evidence type="ECO:0000313" key="2">
    <source>
        <dbReference type="EMBL" id="GGK15056.1"/>
    </source>
</evidence>
<organism evidence="2 3">
    <name type="scientific">Streptomyces camponoticapitis</name>
    <dbReference type="NCBI Taxonomy" id="1616125"/>
    <lineage>
        <taxon>Bacteria</taxon>
        <taxon>Bacillati</taxon>
        <taxon>Actinomycetota</taxon>
        <taxon>Actinomycetes</taxon>
        <taxon>Kitasatosporales</taxon>
        <taxon>Streptomycetaceae</taxon>
        <taxon>Streptomyces</taxon>
    </lineage>
</organism>
<comment type="caution">
    <text evidence="2">The sequence shown here is derived from an EMBL/GenBank/DDBJ whole genome shotgun (WGS) entry which is preliminary data.</text>
</comment>
<dbReference type="Proteomes" id="UP000660265">
    <property type="component" value="Unassembled WGS sequence"/>
</dbReference>